<keyword evidence="3" id="KW-0677">Repeat</keyword>
<evidence type="ECO:0000256" key="2">
    <source>
        <dbReference type="ARBA" id="ARBA00022574"/>
    </source>
</evidence>
<dbReference type="OrthoDB" id="270624at2759"/>
<feature type="compositionally biased region" description="Acidic residues" evidence="5">
    <location>
        <begin position="43"/>
        <end position="61"/>
    </location>
</feature>
<dbReference type="SMART" id="SM00320">
    <property type="entry name" value="WD40"/>
    <property type="match status" value="5"/>
</dbReference>
<keyword evidence="8" id="KW-1185">Reference proteome</keyword>
<dbReference type="FunFam" id="2.130.10.10:FF:000485">
    <property type="entry name" value="Putative WD repeat-containing protein C17D11.16"/>
    <property type="match status" value="1"/>
</dbReference>
<dbReference type="PRINTS" id="PR00320">
    <property type="entry name" value="GPROTEINBRPT"/>
</dbReference>
<evidence type="ECO:0000256" key="4">
    <source>
        <dbReference type="PROSITE-ProRule" id="PRU00221"/>
    </source>
</evidence>
<dbReference type="RefSeq" id="XP_031406651.1">
    <property type="nucleotide sequence ID" value="XM_031550791.1"/>
</dbReference>
<dbReference type="Pfam" id="PF00400">
    <property type="entry name" value="WD40"/>
    <property type="match status" value="3"/>
</dbReference>
<keyword evidence="1" id="KW-0597">Phosphoprotein</keyword>
<feature type="region of interest" description="Disordered" evidence="5">
    <location>
        <begin position="1"/>
        <end position="62"/>
    </location>
</feature>
<dbReference type="FunFam" id="2.130.10.10:FF:000714">
    <property type="entry name" value="Transducin/WD40 repeat-like superfamily protein"/>
    <property type="match status" value="1"/>
</dbReference>
<dbReference type="PROSITE" id="PS50294">
    <property type="entry name" value="WD_REPEATS_REGION"/>
    <property type="match status" value="2"/>
</dbReference>
<evidence type="ECO:0000256" key="1">
    <source>
        <dbReference type="ARBA" id="ARBA00022553"/>
    </source>
</evidence>
<reference evidence="7" key="1">
    <citation type="journal article" date="2017" name="Plant J.">
        <title>The pomegranate (Punica granatum L.) genome and the genomics of punicalagin biosynthesis.</title>
        <authorList>
            <person name="Qin G."/>
            <person name="Xu C."/>
            <person name="Ming R."/>
            <person name="Tang H."/>
            <person name="Guyot R."/>
            <person name="Kramer E.M."/>
            <person name="Hu Y."/>
            <person name="Yi X."/>
            <person name="Qi Y."/>
            <person name="Xu X."/>
            <person name="Gao Z."/>
            <person name="Pan H."/>
            <person name="Jian J."/>
            <person name="Tian Y."/>
            <person name="Yue Z."/>
            <person name="Xu Y."/>
        </authorList>
    </citation>
    <scope>NUCLEOTIDE SEQUENCE [LARGE SCALE GENOMIC DNA]</scope>
    <source>
        <strain evidence="7">cv. Dabenzi</strain>
    </source>
</reference>
<dbReference type="Proteomes" id="UP000197138">
    <property type="component" value="Unassembled WGS sequence"/>
</dbReference>
<protein>
    <submittedName>
        <fullName evidence="9 10">Periodic tryptophan protein 1 homolog</fullName>
    </submittedName>
</protein>
<dbReference type="SUPFAM" id="SSF50978">
    <property type="entry name" value="WD40 repeat-like"/>
    <property type="match status" value="1"/>
</dbReference>
<accession>A0A218W4C8</accession>
<evidence type="ECO:0000313" key="10">
    <source>
        <dbReference type="RefSeq" id="XP_031406651.1"/>
    </source>
</evidence>
<evidence type="ECO:0000256" key="5">
    <source>
        <dbReference type="SAM" id="MobiDB-lite"/>
    </source>
</evidence>
<feature type="compositionally biased region" description="Basic and acidic residues" evidence="5">
    <location>
        <begin position="30"/>
        <end position="42"/>
    </location>
</feature>
<organism evidence="6 7">
    <name type="scientific">Punica granatum</name>
    <name type="common">Pomegranate</name>
    <dbReference type="NCBI Taxonomy" id="22663"/>
    <lineage>
        <taxon>Eukaryota</taxon>
        <taxon>Viridiplantae</taxon>
        <taxon>Streptophyta</taxon>
        <taxon>Embryophyta</taxon>
        <taxon>Tracheophyta</taxon>
        <taxon>Spermatophyta</taxon>
        <taxon>Magnoliopsida</taxon>
        <taxon>eudicotyledons</taxon>
        <taxon>Gunneridae</taxon>
        <taxon>Pentapetalae</taxon>
        <taxon>rosids</taxon>
        <taxon>malvids</taxon>
        <taxon>Myrtales</taxon>
        <taxon>Lythraceae</taxon>
        <taxon>Punica</taxon>
    </lineage>
</organism>
<reference evidence="6" key="2">
    <citation type="submission" date="2017-06" db="EMBL/GenBank/DDBJ databases">
        <title>The pomegranate genome and the genomics of punicalagin biosynthesis.</title>
        <authorList>
            <person name="Xu C."/>
        </authorList>
    </citation>
    <scope>NUCLEOTIDE SEQUENCE [LARGE SCALE GENOMIC DNA]</scope>
    <source>
        <tissue evidence="6">Fresh leaf</tissue>
    </source>
</reference>
<dbReference type="GO" id="GO:0005634">
    <property type="term" value="C:nucleus"/>
    <property type="evidence" value="ECO:0007669"/>
    <property type="project" value="TreeGrafter"/>
</dbReference>
<evidence type="ECO:0000256" key="3">
    <source>
        <dbReference type="ARBA" id="ARBA00022737"/>
    </source>
</evidence>
<dbReference type="InterPro" id="IPR036322">
    <property type="entry name" value="WD40_repeat_dom_sf"/>
</dbReference>
<dbReference type="Gene3D" id="2.130.10.10">
    <property type="entry name" value="YVTN repeat-like/Quinoprotein amine dehydrogenase"/>
    <property type="match status" value="2"/>
</dbReference>
<dbReference type="RefSeq" id="XP_031406650.1">
    <property type="nucleotide sequence ID" value="XM_031550790.1"/>
</dbReference>
<evidence type="ECO:0000313" key="6">
    <source>
        <dbReference type="EMBL" id="OWM67403.1"/>
    </source>
</evidence>
<feature type="repeat" description="WD" evidence="4">
    <location>
        <begin position="257"/>
        <end position="299"/>
    </location>
</feature>
<dbReference type="InterPro" id="IPR001680">
    <property type="entry name" value="WD40_rpt"/>
</dbReference>
<name>A0A218W4C8_PUNGR</name>
<dbReference type="GO" id="GO:0006364">
    <property type="term" value="P:rRNA processing"/>
    <property type="evidence" value="ECO:0007669"/>
    <property type="project" value="InterPro"/>
</dbReference>
<dbReference type="Proteomes" id="UP000515151">
    <property type="component" value="Chromosome 7"/>
</dbReference>
<dbReference type="PANTHER" id="PTHR14091:SF0">
    <property type="entry name" value="PERIODIC TRYPTOPHAN PROTEIN 1 HOMOLOG"/>
    <property type="match status" value="1"/>
</dbReference>
<dbReference type="InterPro" id="IPR044285">
    <property type="entry name" value="PWP1"/>
</dbReference>
<feature type="repeat" description="WD" evidence="4">
    <location>
        <begin position="394"/>
        <end position="436"/>
    </location>
</feature>
<feature type="compositionally biased region" description="Acidic residues" evidence="5">
    <location>
        <begin position="131"/>
        <end position="140"/>
    </location>
</feature>
<evidence type="ECO:0000313" key="7">
    <source>
        <dbReference type="Proteomes" id="UP000197138"/>
    </source>
</evidence>
<sequence length="488" mass="53645">MISAISWVPRGAPKTVPEVAEPPLQESIEEMLRSRAMEKNGDDDSDDENMDVDASEKDDEVANALSAADALVKKSKMAKSAAPLEDLADGLKELDMDGYDEEDEEIELFGNGVGSLYYPSNDMDPYLKDKDDDDSEELEDREINPADSVIVCARTDEEYNHLEVHVFQEDVGDGDTNLYVHHEIVLSGFPLCTEWLDCPLKGGEKGNFIAIGSMDPAIEIWDLDVIDAVEPCLVLGGQEEMKKKKKKGKKASIKYKEGSHTDSVLCLAWNKEFRNILASGSGDRQVKIWDVATGKCDITMEHHTDKVQAVAWNPSRPHVLLSGSFDHTIVMRDGKMPSHSGYKWSVPADVESLAWDLHSEHSFVASLEDGTVRGFDIRAAVSNPSSESKPAFTLHAHDKAVCNVSYNPAAPNLLATGSTDKMVKLWDLANNQPSCVASRSPKLGALFSVSFSEDSPFLLAMGGSKGILEIWDTLSDTAVSQRFGKYRK</sequence>
<evidence type="ECO:0000313" key="9">
    <source>
        <dbReference type="RefSeq" id="XP_031406650.1"/>
    </source>
</evidence>
<gene>
    <name evidence="9 10" type="primary">LOC116215180</name>
    <name evidence="6" type="ORF">CDL15_Pgr019863</name>
</gene>
<dbReference type="InterPro" id="IPR020472">
    <property type="entry name" value="WD40_PAC1"/>
</dbReference>
<reference evidence="8" key="3">
    <citation type="journal article" date="2020" name="Plant Biotechnol. J.">
        <title>The pomegranate (Punica granatum L.) draft genome dissects genetic divergence between soft- and hard-seeded cultivars.</title>
        <authorList>
            <person name="Luo X."/>
            <person name="Li H."/>
            <person name="Wu Z."/>
            <person name="Yao W."/>
            <person name="Zhao P."/>
            <person name="Cao D."/>
            <person name="Yu H."/>
            <person name="Li K."/>
            <person name="Poudel K."/>
            <person name="Zhao D."/>
            <person name="Zhang F."/>
            <person name="Xia X."/>
            <person name="Chen L."/>
            <person name="Wang Q."/>
            <person name="Jing D."/>
            <person name="Cao S."/>
        </authorList>
    </citation>
    <scope>NUCLEOTIDE SEQUENCE [LARGE SCALE GENOMIC DNA]</scope>
</reference>
<dbReference type="GeneID" id="116215180"/>
<evidence type="ECO:0000313" key="8">
    <source>
        <dbReference type="Proteomes" id="UP000515151"/>
    </source>
</evidence>
<reference evidence="9 10" key="4">
    <citation type="submission" date="2025-04" db="UniProtKB">
        <authorList>
            <consortium name="RefSeq"/>
        </authorList>
    </citation>
    <scope>IDENTIFICATION</scope>
    <source>
        <tissue evidence="9 10">Leaf</tissue>
    </source>
</reference>
<dbReference type="InterPro" id="IPR015943">
    <property type="entry name" value="WD40/YVTN_repeat-like_dom_sf"/>
</dbReference>
<dbReference type="PROSITE" id="PS50082">
    <property type="entry name" value="WD_REPEATS_2"/>
    <property type="match status" value="3"/>
</dbReference>
<keyword evidence="2 4" id="KW-0853">WD repeat</keyword>
<dbReference type="EMBL" id="MTKT01005396">
    <property type="protein sequence ID" value="OWM67403.1"/>
    <property type="molecule type" value="Genomic_DNA"/>
</dbReference>
<dbReference type="PANTHER" id="PTHR14091">
    <property type="entry name" value="PERIODIC TRYPTOPHAN PROTEIN 1"/>
    <property type="match status" value="1"/>
</dbReference>
<dbReference type="InterPro" id="IPR019775">
    <property type="entry name" value="WD40_repeat_CS"/>
</dbReference>
<dbReference type="PROSITE" id="PS00678">
    <property type="entry name" value="WD_REPEATS_1"/>
    <property type="match status" value="2"/>
</dbReference>
<dbReference type="AlphaFoldDB" id="A0A218W4C8"/>
<feature type="region of interest" description="Disordered" evidence="5">
    <location>
        <begin position="120"/>
        <end position="140"/>
    </location>
</feature>
<feature type="repeat" description="WD" evidence="4">
    <location>
        <begin position="300"/>
        <end position="333"/>
    </location>
</feature>
<proteinExistence type="predicted"/>